<dbReference type="PANTHER" id="PTHR35400">
    <property type="entry name" value="SLR1083 PROTEIN"/>
    <property type="match status" value="1"/>
</dbReference>
<dbReference type="InterPro" id="IPR008538">
    <property type="entry name" value="Uma2"/>
</dbReference>
<dbReference type="OrthoDB" id="3870404at2"/>
<dbReference type="Gene3D" id="3.90.1570.10">
    <property type="entry name" value="tt1808, chain A"/>
    <property type="match status" value="1"/>
</dbReference>
<dbReference type="Proteomes" id="UP000033699">
    <property type="component" value="Unassembled WGS sequence"/>
</dbReference>
<dbReference type="PANTHER" id="PTHR35400:SF3">
    <property type="entry name" value="SLL1072 PROTEIN"/>
    <property type="match status" value="1"/>
</dbReference>
<gene>
    <name evidence="2" type="ORF">VM95_15665</name>
</gene>
<dbReference type="SUPFAM" id="SSF52980">
    <property type="entry name" value="Restriction endonuclease-like"/>
    <property type="match status" value="1"/>
</dbReference>
<name>A0A0F2TGD0_STRR3</name>
<dbReference type="PATRIC" id="fig|359131.3.peg.3485"/>
<dbReference type="AlphaFoldDB" id="A0A0F2TGD0"/>
<dbReference type="EMBL" id="JZKH01000028">
    <property type="protein sequence ID" value="KJS61305.1"/>
    <property type="molecule type" value="Genomic_DNA"/>
</dbReference>
<reference evidence="2 3" key="1">
    <citation type="submission" date="2015-02" db="EMBL/GenBank/DDBJ databases">
        <authorList>
            <person name="Ju K.-S."/>
            <person name="Doroghazi J.R."/>
            <person name="Metcalf W."/>
        </authorList>
    </citation>
    <scope>NUCLEOTIDE SEQUENCE [LARGE SCALE GENOMIC DNA]</scope>
    <source>
        <strain evidence="2 3">ATCC 31215</strain>
    </source>
</reference>
<protein>
    <recommendedName>
        <fullName evidence="1">Putative restriction endonuclease domain-containing protein</fullName>
    </recommendedName>
</protein>
<keyword evidence="3" id="KW-1185">Reference proteome</keyword>
<dbReference type="InterPro" id="IPR011335">
    <property type="entry name" value="Restrct_endonuc-II-like"/>
</dbReference>
<proteinExistence type="predicted"/>
<dbReference type="CDD" id="cd06260">
    <property type="entry name" value="DUF820-like"/>
    <property type="match status" value="1"/>
</dbReference>
<evidence type="ECO:0000313" key="2">
    <source>
        <dbReference type="EMBL" id="KJS61305.1"/>
    </source>
</evidence>
<evidence type="ECO:0000259" key="1">
    <source>
        <dbReference type="Pfam" id="PF05685"/>
    </source>
</evidence>
<dbReference type="Pfam" id="PF05685">
    <property type="entry name" value="Uma2"/>
    <property type="match status" value="1"/>
</dbReference>
<accession>A0A0F2TGD0</accession>
<evidence type="ECO:0000313" key="3">
    <source>
        <dbReference type="Proteomes" id="UP000033699"/>
    </source>
</evidence>
<feature type="domain" description="Putative restriction endonuclease" evidence="1">
    <location>
        <begin position="23"/>
        <end position="163"/>
    </location>
</feature>
<dbReference type="InterPro" id="IPR012296">
    <property type="entry name" value="Nuclease_put_TT1808"/>
</dbReference>
<sequence>MSVLVVEETVVNLDQMLWQTWKSMDVPEGFRAEIIEGTITLSPTGGNRHFGINRRLGRALYDHLHGTGYGPAQDGNVIAGLKVLIPDVFVAPDEIDEIEHPEGVGLLASGVALVVETVSPGAEARKRDHVLKHRAYAAAGIPVYVIIDDYDDGGAVTILTGPDTQRRAYASSTRVPYGKEAVIPEGPAKGFAIGPEITGERRD</sequence>
<comment type="caution">
    <text evidence="2">The sequence shown here is derived from an EMBL/GenBank/DDBJ whole genome shotgun (WGS) entry which is preliminary data.</text>
</comment>
<organism evidence="2 3">
    <name type="scientific">Streptomyces rubellomurinus (strain ATCC 31215)</name>
    <dbReference type="NCBI Taxonomy" id="359131"/>
    <lineage>
        <taxon>Bacteria</taxon>
        <taxon>Bacillati</taxon>
        <taxon>Actinomycetota</taxon>
        <taxon>Actinomycetes</taxon>
        <taxon>Kitasatosporales</taxon>
        <taxon>Streptomycetaceae</taxon>
        <taxon>Streptomyces</taxon>
    </lineage>
</organism>
<dbReference type="RefSeq" id="WP_045696963.1">
    <property type="nucleotide sequence ID" value="NZ_JZKH01000028.1"/>
</dbReference>